<accession>A0A1E5V851</accession>
<name>A0A1E5V851_9POAL</name>
<dbReference type="Proteomes" id="UP000095767">
    <property type="component" value="Unassembled WGS sequence"/>
</dbReference>
<reference evidence="1 2" key="1">
    <citation type="submission" date="2016-09" db="EMBL/GenBank/DDBJ databases">
        <title>The draft genome of Dichanthelium oligosanthes: A C3 panicoid grass species.</title>
        <authorList>
            <person name="Studer A.J."/>
            <person name="Schnable J.C."/>
            <person name="Brutnell T.P."/>
        </authorList>
    </citation>
    <scope>NUCLEOTIDE SEQUENCE [LARGE SCALE GENOMIC DNA]</scope>
    <source>
        <strain evidence="2">cv. Kellogg 1175</strain>
        <tissue evidence="1">Leaf</tissue>
    </source>
</reference>
<dbReference type="EMBL" id="LWDX02048451">
    <property type="protein sequence ID" value="OEL21204.1"/>
    <property type="molecule type" value="Genomic_DNA"/>
</dbReference>
<protein>
    <submittedName>
        <fullName evidence="1">Uncharacterized protein</fullName>
    </submittedName>
</protein>
<dbReference type="AlphaFoldDB" id="A0A1E5V851"/>
<evidence type="ECO:0000313" key="1">
    <source>
        <dbReference type="EMBL" id="OEL21204.1"/>
    </source>
</evidence>
<feature type="non-terminal residue" evidence="1">
    <location>
        <position position="1"/>
    </location>
</feature>
<evidence type="ECO:0000313" key="2">
    <source>
        <dbReference type="Proteomes" id="UP000095767"/>
    </source>
</evidence>
<sequence length="50" mass="5306">LPQLGVEQFLQAGPAAYTAAPPPAAPAEQQPLFPTLDSWNVMCGKKNEVI</sequence>
<proteinExistence type="predicted"/>
<organism evidence="1 2">
    <name type="scientific">Dichanthelium oligosanthes</name>
    <dbReference type="NCBI Taxonomy" id="888268"/>
    <lineage>
        <taxon>Eukaryota</taxon>
        <taxon>Viridiplantae</taxon>
        <taxon>Streptophyta</taxon>
        <taxon>Embryophyta</taxon>
        <taxon>Tracheophyta</taxon>
        <taxon>Spermatophyta</taxon>
        <taxon>Magnoliopsida</taxon>
        <taxon>Liliopsida</taxon>
        <taxon>Poales</taxon>
        <taxon>Poaceae</taxon>
        <taxon>PACMAD clade</taxon>
        <taxon>Panicoideae</taxon>
        <taxon>Panicodae</taxon>
        <taxon>Paniceae</taxon>
        <taxon>Dichantheliinae</taxon>
        <taxon>Dichanthelium</taxon>
    </lineage>
</organism>
<keyword evidence="2" id="KW-1185">Reference proteome</keyword>
<gene>
    <name evidence="1" type="ORF">BAE44_0017773</name>
</gene>
<comment type="caution">
    <text evidence="1">The sequence shown here is derived from an EMBL/GenBank/DDBJ whole genome shotgun (WGS) entry which is preliminary data.</text>
</comment>